<dbReference type="Pfam" id="PF00892">
    <property type="entry name" value="EamA"/>
    <property type="match status" value="1"/>
</dbReference>
<feature type="transmembrane region" description="Helical" evidence="1">
    <location>
        <begin position="130"/>
        <end position="148"/>
    </location>
</feature>
<reference evidence="3" key="1">
    <citation type="journal article" date="2020" name="Nature">
        <title>Giant virus diversity and host interactions through global metagenomics.</title>
        <authorList>
            <person name="Schulz F."/>
            <person name="Roux S."/>
            <person name="Paez-Espino D."/>
            <person name="Jungbluth S."/>
            <person name="Walsh D.A."/>
            <person name="Denef V.J."/>
            <person name="McMahon K.D."/>
            <person name="Konstantinidis K.T."/>
            <person name="Eloe-Fadrosh E.A."/>
            <person name="Kyrpides N.C."/>
            <person name="Woyke T."/>
        </authorList>
    </citation>
    <scope>NUCLEOTIDE SEQUENCE</scope>
    <source>
        <strain evidence="3">GVMAG-M-3300024261-37</strain>
    </source>
</reference>
<proteinExistence type="predicted"/>
<keyword evidence="1" id="KW-1133">Transmembrane helix</keyword>
<evidence type="ECO:0000313" key="3">
    <source>
        <dbReference type="EMBL" id="QHT94797.1"/>
    </source>
</evidence>
<keyword evidence="1" id="KW-0472">Membrane</keyword>
<feature type="transmembrane region" description="Helical" evidence="1">
    <location>
        <begin position="76"/>
        <end position="96"/>
    </location>
</feature>
<organism evidence="3">
    <name type="scientific">viral metagenome</name>
    <dbReference type="NCBI Taxonomy" id="1070528"/>
    <lineage>
        <taxon>unclassified sequences</taxon>
        <taxon>metagenomes</taxon>
        <taxon>organismal metagenomes</taxon>
    </lineage>
</organism>
<dbReference type="SUPFAM" id="SSF103481">
    <property type="entry name" value="Multidrug resistance efflux transporter EmrE"/>
    <property type="match status" value="1"/>
</dbReference>
<dbReference type="EMBL" id="MN740232">
    <property type="protein sequence ID" value="QHT94797.1"/>
    <property type="molecule type" value="Genomic_DNA"/>
</dbReference>
<protein>
    <recommendedName>
        <fullName evidence="2">EamA domain-containing protein</fullName>
    </recommendedName>
</protein>
<name>A0A6C0ISF9_9ZZZZ</name>
<evidence type="ECO:0000256" key="1">
    <source>
        <dbReference type="SAM" id="Phobius"/>
    </source>
</evidence>
<feature type="transmembrane region" description="Helical" evidence="1">
    <location>
        <begin position="37"/>
        <end position="56"/>
    </location>
</feature>
<dbReference type="Gene3D" id="1.10.3730.20">
    <property type="match status" value="1"/>
</dbReference>
<feature type="transmembrane region" description="Helical" evidence="1">
    <location>
        <begin position="103"/>
        <end position="124"/>
    </location>
</feature>
<feature type="domain" description="EamA" evidence="2">
    <location>
        <begin position="6"/>
        <end position="145"/>
    </location>
</feature>
<dbReference type="InterPro" id="IPR000620">
    <property type="entry name" value="EamA_dom"/>
</dbReference>
<sequence length="149" mass="16211">MNPFDILMILVNGIGWGIKPITEKAAVTKIGHSHFTFIRYIVTAIIAIPFLCYNLKQEGISSLFKKNPNFAFDAAKHGFIVSVVALGSIAANYYLLSKYDVAFVAPIVEGLLLACNVIFSAIFLGEKITYNTILGVAMIIAGVGVCYMK</sequence>
<keyword evidence="1" id="KW-0812">Transmembrane</keyword>
<dbReference type="InterPro" id="IPR037185">
    <property type="entry name" value="EmrE-like"/>
</dbReference>
<accession>A0A6C0ISF9</accession>
<dbReference type="AlphaFoldDB" id="A0A6C0ISF9"/>
<dbReference type="GO" id="GO:0016020">
    <property type="term" value="C:membrane"/>
    <property type="evidence" value="ECO:0007669"/>
    <property type="project" value="InterPro"/>
</dbReference>
<evidence type="ECO:0000259" key="2">
    <source>
        <dbReference type="Pfam" id="PF00892"/>
    </source>
</evidence>